<dbReference type="GO" id="GO:0007186">
    <property type="term" value="P:G protein-coupled receptor signaling pathway"/>
    <property type="evidence" value="ECO:0007669"/>
    <property type="project" value="TreeGrafter"/>
</dbReference>
<sequence length="188" mass="21218">MAAFKKLKINCLCCKGELINGAKRVHQKMILALSIGTSTVRVTSSKLMEFEPINSEPTVAPLGCHRRVYTYKVTQSDILGHECWDYVSVWSCWGRCDSSEISDWKFPYKRSFHPVCVHAKRQPVIAILKNCHPKAERSVSNYQYTEAVNCHCQTCSTQDTSCEAPVNNMMTRGSKAIMIGADTENLDY</sequence>
<dbReference type="AlphaFoldDB" id="A0AB40DK78"/>
<dbReference type="SUPFAM" id="SSF57501">
    <property type="entry name" value="Cystine-knot cytokines"/>
    <property type="match status" value="1"/>
</dbReference>
<keyword evidence="1" id="KW-1185">Reference proteome</keyword>
<dbReference type="RefSeq" id="XP_065724749.1">
    <property type="nucleotide sequence ID" value="XM_065868677.2"/>
</dbReference>
<dbReference type="GO" id="GO:0005737">
    <property type="term" value="C:cytoplasm"/>
    <property type="evidence" value="ECO:0007669"/>
    <property type="project" value="TreeGrafter"/>
</dbReference>
<evidence type="ECO:0000313" key="1">
    <source>
        <dbReference type="Proteomes" id="UP001652628"/>
    </source>
</evidence>
<reference evidence="2" key="1">
    <citation type="submission" date="2025-08" db="UniProtKB">
        <authorList>
            <consortium name="RefSeq"/>
        </authorList>
    </citation>
    <scope>IDENTIFICATION</scope>
</reference>
<organism evidence="1 2">
    <name type="scientific">Drosophila suzukii</name>
    <name type="common">Spotted-wing drosophila fruit fly</name>
    <dbReference type="NCBI Taxonomy" id="28584"/>
    <lineage>
        <taxon>Eukaryota</taxon>
        <taxon>Metazoa</taxon>
        <taxon>Ecdysozoa</taxon>
        <taxon>Arthropoda</taxon>
        <taxon>Hexapoda</taxon>
        <taxon>Insecta</taxon>
        <taxon>Pterygota</taxon>
        <taxon>Neoptera</taxon>
        <taxon>Endopterygota</taxon>
        <taxon>Diptera</taxon>
        <taxon>Brachycera</taxon>
        <taxon>Muscomorpha</taxon>
        <taxon>Ephydroidea</taxon>
        <taxon>Drosophilidae</taxon>
        <taxon>Drosophila</taxon>
        <taxon>Sophophora</taxon>
    </lineage>
</organism>
<dbReference type="GeneID" id="118879092"/>
<dbReference type="CDD" id="cd00069">
    <property type="entry name" value="GHB_like"/>
    <property type="match status" value="1"/>
</dbReference>
<protein>
    <submittedName>
        <fullName evidence="2">Thyrostimulin beta-5 subunit-like isoform X1</fullName>
    </submittedName>
</protein>
<dbReference type="Gene3D" id="2.10.90.10">
    <property type="entry name" value="Cystine-knot cytokines"/>
    <property type="match status" value="1"/>
</dbReference>
<dbReference type="Proteomes" id="UP001652628">
    <property type="component" value="Unplaced"/>
</dbReference>
<dbReference type="FunFam" id="2.10.90.10:FF:000048">
    <property type="entry name" value="Glycoprotein hormone beta 5"/>
    <property type="match status" value="1"/>
</dbReference>
<dbReference type="GO" id="GO:0005615">
    <property type="term" value="C:extracellular space"/>
    <property type="evidence" value="ECO:0007669"/>
    <property type="project" value="TreeGrafter"/>
</dbReference>
<dbReference type="PANTHER" id="PTHR11515">
    <property type="entry name" value="GLYCOPROTEIN HORMONE BETA CHAIN"/>
    <property type="match status" value="1"/>
</dbReference>
<evidence type="ECO:0000313" key="2">
    <source>
        <dbReference type="RefSeq" id="XP_065724749.1"/>
    </source>
</evidence>
<name>A0AB40DK78_DROSZ</name>
<proteinExistence type="predicted"/>
<dbReference type="PANTHER" id="PTHR11515:SF13">
    <property type="entry name" value="GLYCOPROTEIN HORMONE BETA 5, ISOFORM A"/>
    <property type="match status" value="1"/>
</dbReference>
<dbReference type="InterPro" id="IPR001545">
    <property type="entry name" value="Gonadotropin_bsu"/>
</dbReference>
<accession>A0AB40DK78</accession>
<gene>
    <name evidence="2" type="primary">LOC118879092</name>
</gene>
<dbReference type="GO" id="GO:0005179">
    <property type="term" value="F:hormone activity"/>
    <property type="evidence" value="ECO:0007669"/>
    <property type="project" value="InterPro"/>
</dbReference>
<dbReference type="InterPro" id="IPR029034">
    <property type="entry name" value="Cystine-knot_cytokine"/>
</dbReference>